<dbReference type="GO" id="GO:0019867">
    <property type="term" value="C:outer membrane"/>
    <property type="evidence" value="ECO:0007669"/>
    <property type="project" value="InterPro"/>
</dbReference>
<evidence type="ECO:0000256" key="2">
    <source>
        <dbReference type="ARBA" id="ARBA00023136"/>
    </source>
</evidence>
<evidence type="ECO:0000256" key="1">
    <source>
        <dbReference type="ARBA" id="ARBA00022448"/>
    </source>
</evidence>
<dbReference type="AlphaFoldDB" id="A0A157QKD5"/>
<dbReference type="RefSeq" id="WP_082887334.1">
    <property type="nucleotide sequence ID" value="NZ_FKBS01000025.1"/>
</dbReference>
<dbReference type="Gene3D" id="3.30.1150.10">
    <property type="match status" value="1"/>
</dbReference>
<protein>
    <submittedName>
        <fullName evidence="5">Ferric siderophore receptor</fullName>
    </submittedName>
</protein>
<keyword evidence="3" id="KW-0998">Cell outer membrane</keyword>
<feature type="domain" description="Secretin/TonB short N-terminal" evidence="4">
    <location>
        <begin position="73"/>
        <end position="127"/>
    </location>
</feature>
<dbReference type="SUPFAM" id="SSF74653">
    <property type="entry name" value="TolA/TonB C-terminal domain"/>
    <property type="match status" value="1"/>
</dbReference>
<gene>
    <name evidence="5" type="primary">bfrF_3</name>
    <name evidence="5" type="ORF">SAMEA1982600_03650</name>
</gene>
<dbReference type="EMBL" id="FKBS01000025">
    <property type="protein sequence ID" value="SAI46108.1"/>
    <property type="molecule type" value="Genomic_DNA"/>
</dbReference>
<dbReference type="Gene3D" id="3.55.50.30">
    <property type="match status" value="1"/>
</dbReference>
<evidence type="ECO:0000259" key="4">
    <source>
        <dbReference type="SMART" id="SM00965"/>
    </source>
</evidence>
<keyword evidence="5" id="KW-0675">Receptor</keyword>
<evidence type="ECO:0000313" key="5">
    <source>
        <dbReference type="EMBL" id="SAI46108.1"/>
    </source>
</evidence>
<reference evidence="5 6" key="1">
    <citation type="submission" date="2016-03" db="EMBL/GenBank/DDBJ databases">
        <authorList>
            <consortium name="Pathogen Informatics"/>
        </authorList>
    </citation>
    <scope>NUCLEOTIDE SEQUENCE [LARGE SCALE GENOMIC DNA]</scope>
    <source>
        <strain evidence="5 6">NCTC13364</strain>
    </source>
</reference>
<dbReference type="Proteomes" id="UP000077037">
    <property type="component" value="Unassembled WGS sequence"/>
</dbReference>
<evidence type="ECO:0000256" key="3">
    <source>
        <dbReference type="ARBA" id="ARBA00023237"/>
    </source>
</evidence>
<sequence>MHGAATGTPGATRVARSAGLILGWACLMAAAPLDSVLAATEPGASPPDVLVDFDIPAQPLEAALNEYGAVTRLPALYPSDLPMGLYSASVQGRYSPHDALRQLLQGTGVVVEKLGDADGGVYRLRRATPSPSTAGTGLSVSAGSARVTGYLSRLHASVMQALCRDARTAPGDYEAMFRVAVDARGRAAQASLVGSSGDAQRDAVLLATLRQVRTSSPPPASANVPYLFTLRPAAPGTPLPCGAPVLGAP</sequence>
<dbReference type="InterPro" id="IPR011662">
    <property type="entry name" value="Secretin/TonB_short_N"/>
</dbReference>
<organism evidence="5 6">
    <name type="scientific">Bordetella ansorpii</name>
    <dbReference type="NCBI Taxonomy" id="288768"/>
    <lineage>
        <taxon>Bacteria</taxon>
        <taxon>Pseudomonadati</taxon>
        <taxon>Pseudomonadota</taxon>
        <taxon>Betaproteobacteria</taxon>
        <taxon>Burkholderiales</taxon>
        <taxon>Alcaligenaceae</taxon>
        <taxon>Bordetella</taxon>
    </lineage>
</organism>
<dbReference type="SMART" id="SM00965">
    <property type="entry name" value="STN"/>
    <property type="match status" value="1"/>
</dbReference>
<name>A0A157QKD5_9BORD</name>
<keyword evidence="2" id="KW-0472">Membrane</keyword>
<accession>A0A157QKD5</accession>
<dbReference type="Pfam" id="PF13103">
    <property type="entry name" value="TonB_2"/>
    <property type="match status" value="1"/>
</dbReference>
<evidence type="ECO:0000313" key="6">
    <source>
        <dbReference type="Proteomes" id="UP000077037"/>
    </source>
</evidence>
<dbReference type="OrthoDB" id="9766643at2"/>
<keyword evidence="1" id="KW-0813">Transport</keyword>
<proteinExistence type="predicted"/>